<dbReference type="PRINTS" id="PR00032">
    <property type="entry name" value="HTHARAC"/>
</dbReference>
<evidence type="ECO:0000259" key="5">
    <source>
        <dbReference type="PROSITE" id="PS01124"/>
    </source>
</evidence>
<evidence type="ECO:0000313" key="7">
    <source>
        <dbReference type="Proteomes" id="UP001597120"/>
    </source>
</evidence>
<dbReference type="InterPro" id="IPR020449">
    <property type="entry name" value="Tscrpt_reg_AraC-type_HTH"/>
</dbReference>
<dbReference type="InterPro" id="IPR037923">
    <property type="entry name" value="HTH-like"/>
</dbReference>
<evidence type="ECO:0000256" key="2">
    <source>
        <dbReference type="ARBA" id="ARBA00023125"/>
    </source>
</evidence>
<dbReference type="EMBL" id="JBHTIU010000074">
    <property type="protein sequence ID" value="MFD0871103.1"/>
    <property type="molecule type" value="Genomic_DNA"/>
</dbReference>
<name>A0ABW3DC52_9BACL</name>
<dbReference type="PANTHER" id="PTHR43280">
    <property type="entry name" value="ARAC-FAMILY TRANSCRIPTIONAL REGULATOR"/>
    <property type="match status" value="1"/>
</dbReference>
<protein>
    <submittedName>
        <fullName evidence="6">AraC family transcriptional regulator</fullName>
    </submittedName>
</protein>
<dbReference type="SUPFAM" id="SSF46689">
    <property type="entry name" value="Homeodomain-like"/>
    <property type="match status" value="2"/>
</dbReference>
<gene>
    <name evidence="6" type="ORF">ACFQ03_18340</name>
</gene>
<feature type="region of interest" description="Disordered" evidence="4">
    <location>
        <begin position="270"/>
        <end position="298"/>
    </location>
</feature>
<dbReference type="Gene3D" id="1.10.10.60">
    <property type="entry name" value="Homeodomain-like"/>
    <property type="match status" value="2"/>
</dbReference>
<reference evidence="7" key="1">
    <citation type="journal article" date="2019" name="Int. J. Syst. Evol. Microbiol.">
        <title>The Global Catalogue of Microorganisms (GCM) 10K type strain sequencing project: providing services to taxonomists for standard genome sequencing and annotation.</title>
        <authorList>
            <consortium name="The Broad Institute Genomics Platform"/>
            <consortium name="The Broad Institute Genome Sequencing Center for Infectious Disease"/>
            <person name="Wu L."/>
            <person name="Ma J."/>
        </authorList>
    </citation>
    <scope>NUCLEOTIDE SEQUENCE [LARGE SCALE GENOMIC DNA]</scope>
    <source>
        <strain evidence="7">CCUG 57263</strain>
    </source>
</reference>
<keyword evidence="2" id="KW-0238">DNA-binding</keyword>
<proteinExistence type="predicted"/>
<keyword evidence="7" id="KW-1185">Reference proteome</keyword>
<dbReference type="Pfam" id="PF12833">
    <property type="entry name" value="HTH_18"/>
    <property type="match status" value="1"/>
</dbReference>
<dbReference type="PROSITE" id="PS01124">
    <property type="entry name" value="HTH_ARAC_FAMILY_2"/>
    <property type="match status" value="1"/>
</dbReference>
<dbReference type="SMART" id="SM00342">
    <property type="entry name" value="HTH_ARAC"/>
    <property type="match status" value="1"/>
</dbReference>
<feature type="domain" description="HTH araC/xylS-type" evidence="5">
    <location>
        <begin position="177"/>
        <end position="275"/>
    </location>
</feature>
<evidence type="ECO:0000256" key="1">
    <source>
        <dbReference type="ARBA" id="ARBA00023015"/>
    </source>
</evidence>
<organism evidence="6 7">
    <name type="scientific">Paenibacillus residui</name>
    <dbReference type="NCBI Taxonomy" id="629724"/>
    <lineage>
        <taxon>Bacteria</taxon>
        <taxon>Bacillati</taxon>
        <taxon>Bacillota</taxon>
        <taxon>Bacilli</taxon>
        <taxon>Bacillales</taxon>
        <taxon>Paenibacillaceae</taxon>
        <taxon>Paenibacillus</taxon>
    </lineage>
</organism>
<keyword evidence="3" id="KW-0804">Transcription</keyword>
<dbReference type="InterPro" id="IPR018060">
    <property type="entry name" value="HTH_AraC"/>
</dbReference>
<dbReference type="PANTHER" id="PTHR43280:SF2">
    <property type="entry name" value="HTH-TYPE TRANSCRIPTIONAL REGULATOR EXSA"/>
    <property type="match status" value="1"/>
</dbReference>
<dbReference type="InterPro" id="IPR009057">
    <property type="entry name" value="Homeodomain-like_sf"/>
</dbReference>
<keyword evidence="1" id="KW-0805">Transcription regulation</keyword>
<accession>A0ABW3DC52</accession>
<feature type="compositionally biased region" description="Basic and acidic residues" evidence="4">
    <location>
        <begin position="271"/>
        <end position="280"/>
    </location>
</feature>
<evidence type="ECO:0000256" key="4">
    <source>
        <dbReference type="SAM" id="MobiDB-lite"/>
    </source>
</evidence>
<evidence type="ECO:0000256" key="3">
    <source>
        <dbReference type="ARBA" id="ARBA00023163"/>
    </source>
</evidence>
<dbReference type="SUPFAM" id="SSF51215">
    <property type="entry name" value="Regulatory protein AraC"/>
    <property type="match status" value="1"/>
</dbReference>
<evidence type="ECO:0000313" key="6">
    <source>
        <dbReference type="EMBL" id="MFD0871103.1"/>
    </source>
</evidence>
<dbReference type="Proteomes" id="UP001597120">
    <property type="component" value="Unassembled WGS sequence"/>
</dbReference>
<comment type="caution">
    <text evidence="6">The sequence shown here is derived from an EMBL/GenBank/DDBJ whole genome shotgun (WGS) entry which is preliminary data.</text>
</comment>
<sequence>MHGTAYFAERHVLTAGYSRHNKPHTVSEKKGLNCYLLRWQTQGNCFVWVRDKYEWIQPGDLLLLRPSDPYELIVGYQNPNSLKRLSKIHSSDYYLMVVGEWFDQWWRIRDRPTKVNIVPDERLLAIWRQIVQEKRRVNDQSEEILTCYSQILCLTIDRLLDETRQSPKKSSLSSIPYRLKEYVEQHATEPITLKQVAESVGISPSRASHLFKETHGKSIIDYAIEVRLSIARERMEYSSMTLEQIAEFCGFQSYSYFHRVFRSRLGISPSEYRERMDRETNSPLSPGSRKSPPRDDKR</sequence>
<dbReference type="RefSeq" id="WP_379290004.1">
    <property type="nucleotide sequence ID" value="NZ_JBHTIU010000074.1"/>
</dbReference>